<dbReference type="Proteomes" id="UP000799302">
    <property type="component" value="Unassembled WGS sequence"/>
</dbReference>
<feature type="domain" description="Tyrosinase copper-binding" evidence="4">
    <location>
        <begin position="75"/>
        <end position="304"/>
    </location>
</feature>
<protein>
    <submittedName>
        <fullName evidence="5">Di-copper centre-containing protein</fullName>
    </submittedName>
</protein>
<evidence type="ECO:0000313" key="5">
    <source>
        <dbReference type="EMBL" id="KAF2668920.1"/>
    </source>
</evidence>
<dbReference type="PANTHER" id="PTHR11474:SF125">
    <property type="entry name" value="N-ACETYL-6-HYDROXYTRYPTOPHAN OXIDASE IVOB-RELATED"/>
    <property type="match status" value="1"/>
</dbReference>
<dbReference type="OrthoDB" id="6132182at2759"/>
<dbReference type="EMBL" id="MU004235">
    <property type="protein sequence ID" value="KAF2668920.1"/>
    <property type="molecule type" value="Genomic_DNA"/>
</dbReference>
<dbReference type="InterPro" id="IPR008922">
    <property type="entry name" value="Di-copper_centre_dom_sf"/>
</dbReference>
<feature type="signal peptide" evidence="3">
    <location>
        <begin position="1"/>
        <end position="19"/>
    </location>
</feature>
<evidence type="ECO:0000256" key="3">
    <source>
        <dbReference type="SAM" id="SignalP"/>
    </source>
</evidence>
<gene>
    <name evidence="5" type="ORF">BT63DRAFT_478822</name>
</gene>
<evidence type="ECO:0000256" key="1">
    <source>
        <dbReference type="ARBA" id="ARBA00022723"/>
    </source>
</evidence>
<dbReference type="PRINTS" id="PR00092">
    <property type="entry name" value="TYROSINASE"/>
</dbReference>
<sequence>MRYLSVIAVVAACGLSVESRPENRVQGPSESCTNPRIRKEWRSLSIQERKDYIRATKCMQSAPSKFNKQFPVAQNRYDDFVALHVSVAVAGPTTPSVGPAFGGHEEGNILPWHRYMIQLWEDALISECGWKGGVPYWNWFLDTPSGGGSFTKSPIFDPDSGFGGNGKKINSTFSLPGATGGGCVDSGPFQQVVLHIGPSGLMKLNNNRCLTRNFIPWIVESDAAKSTLVKALDSKTFGDFMEQVQRTGHAHGGIPTMETIFSDLHSIGHYSINGEMGDPLTSINEPLFWLHHGGIDQFWSVWQDKDPKRLYDLDASPKRNLGAKAGDGLLDMGIFAPNKTVHQVADPLNRDGSGILCFRYEGLPIERYLEKPKVQSP</sequence>
<evidence type="ECO:0000256" key="2">
    <source>
        <dbReference type="ARBA" id="ARBA00023002"/>
    </source>
</evidence>
<keyword evidence="1" id="KW-0479">Metal-binding</keyword>
<dbReference type="InterPro" id="IPR002227">
    <property type="entry name" value="Tyrosinase_Cu-bd"/>
</dbReference>
<feature type="chain" id="PRO_5025335954" evidence="3">
    <location>
        <begin position="20"/>
        <end position="377"/>
    </location>
</feature>
<keyword evidence="3" id="KW-0732">Signal</keyword>
<dbReference type="InterPro" id="IPR050316">
    <property type="entry name" value="Tyrosinase/Hemocyanin"/>
</dbReference>
<accession>A0A6A6UAE3</accession>
<dbReference type="Pfam" id="PF00264">
    <property type="entry name" value="Tyrosinase"/>
    <property type="match status" value="1"/>
</dbReference>
<evidence type="ECO:0000259" key="4">
    <source>
        <dbReference type="Pfam" id="PF00264"/>
    </source>
</evidence>
<dbReference type="GO" id="GO:0016491">
    <property type="term" value="F:oxidoreductase activity"/>
    <property type="evidence" value="ECO:0007669"/>
    <property type="project" value="UniProtKB-KW"/>
</dbReference>
<dbReference type="GO" id="GO:0046872">
    <property type="term" value="F:metal ion binding"/>
    <property type="evidence" value="ECO:0007669"/>
    <property type="project" value="UniProtKB-KW"/>
</dbReference>
<proteinExistence type="predicted"/>
<dbReference type="Gene3D" id="1.10.1280.10">
    <property type="entry name" value="Di-copper center containing domain from catechol oxidase"/>
    <property type="match status" value="1"/>
</dbReference>
<name>A0A6A6UAE3_9PEZI</name>
<dbReference type="AlphaFoldDB" id="A0A6A6UAE3"/>
<keyword evidence="6" id="KW-1185">Reference proteome</keyword>
<dbReference type="PANTHER" id="PTHR11474">
    <property type="entry name" value="TYROSINASE FAMILY MEMBER"/>
    <property type="match status" value="1"/>
</dbReference>
<reference evidence="5" key="1">
    <citation type="journal article" date="2020" name="Stud. Mycol.">
        <title>101 Dothideomycetes genomes: a test case for predicting lifestyles and emergence of pathogens.</title>
        <authorList>
            <person name="Haridas S."/>
            <person name="Albert R."/>
            <person name="Binder M."/>
            <person name="Bloem J."/>
            <person name="Labutti K."/>
            <person name="Salamov A."/>
            <person name="Andreopoulos B."/>
            <person name="Baker S."/>
            <person name="Barry K."/>
            <person name="Bills G."/>
            <person name="Bluhm B."/>
            <person name="Cannon C."/>
            <person name="Castanera R."/>
            <person name="Culley D."/>
            <person name="Daum C."/>
            <person name="Ezra D."/>
            <person name="Gonzalez J."/>
            <person name="Henrissat B."/>
            <person name="Kuo A."/>
            <person name="Liang C."/>
            <person name="Lipzen A."/>
            <person name="Lutzoni F."/>
            <person name="Magnuson J."/>
            <person name="Mondo S."/>
            <person name="Nolan M."/>
            <person name="Ohm R."/>
            <person name="Pangilinan J."/>
            <person name="Park H.-J."/>
            <person name="Ramirez L."/>
            <person name="Alfaro M."/>
            <person name="Sun H."/>
            <person name="Tritt A."/>
            <person name="Yoshinaga Y."/>
            <person name="Zwiers L.-H."/>
            <person name="Turgeon B."/>
            <person name="Goodwin S."/>
            <person name="Spatafora J."/>
            <person name="Crous P."/>
            <person name="Grigoriev I."/>
        </authorList>
    </citation>
    <scope>NUCLEOTIDE SEQUENCE</scope>
    <source>
        <strain evidence="5">CBS 115976</strain>
    </source>
</reference>
<keyword evidence="2" id="KW-0560">Oxidoreductase</keyword>
<organism evidence="5 6">
    <name type="scientific">Microthyrium microscopicum</name>
    <dbReference type="NCBI Taxonomy" id="703497"/>
    <lineage>
        <taxon>Eukaryota</taxon>
        <taxon>Fungi</taxon>
        <taxon>Dikarya</taxon>
        <taxon>Ascomycota</taxon>
        <taxon>Pezizomycotina</taxon>
        <taxon>Dothideomycetes</taxon>
        <taxon>Dothideomycetes incertae sedis</taxon>
        <taxon>Microthyriales</taxon>
        <taxon>Microthyriaceae</taxon>
        <taxon>Microthyrium</taxon>
    </lineage>
</organism>
<dbReference type="SUPFAM" id="SSF48056">
    <property type="entry name" value="Di-copper centre-containing domain"/>
    <property type="match status" value="1"/>
</dbReference>
<evidence type="ECO:0000313" key="6">
    <source>
        <dbReference type="Proteomes" id="UP000799302"/>
    </source>
</evidence>